<dbReference type="SUPFAM" id="SSF53474">
    <property type="entry name" value="alpha/beta-Hydrolases"/>
    <property type="match status" value="1"/>
</dbReference>
<sequence>MWGLKGYKRWIFLGVVLVAAILGAAAWVLRVDIIRTALDPKVPFQTYTPPGAPDYGTPQAWAIAVDPNPPAALPADVFFIHPTTYDGGEHWNGPYRDQDARRQLTRVMLPNYAGPYARVGRIFAPHYRQASLYSQLTLREDARSARRFAYEDVRAAFRYWRDHYDGGRPLVIVGVEQGGLLAARLLREEVASNPALKSRLAGAYLIETVVPADEYGAQAAIPACWMRSQARCVVAWATRGDIDGKERLSRALVWNDRDLLVDLRDRPALCVNPLLGARSDAPAPDKDNLGAVNATGLEWGARPGLLRRQVGARCVDGLLEVGKPKSSAFKAAGGWADRLKVPPYNLFYGDLEADAQARVSTLLGRDAYPKAAAPIETSIAIEPSPIHRIDN</sequence>
<organism evidence="1 2">
    <name type="scientific">Caulobacter mirabilis</name>
    <dbReference type="NCBI Taxonomy" id="69666"/>
    <lineage>
        <taxon>Bacteria</taxon>
        <taxon>Pseudomonadati</taxon>
        <taxon>Pseudomonadota</taxon>
        <taxon>Alphaproteobacteria</taxon>
        <taxon>Caulobacterales</taxon>
        <taxon>Caulobacteraceae</taxon>
        <taxon>Caulobacter</taxon>
    </lineage>
</organism>
<dbReference type="InterPro" id="IPR029058">
    <property type="entry name" value="AB_hydrolase_fold"/>
</dbReference>
<dbReference type="KEGG" id="cmb:CSW64_10605"/>
<accession>A0A2D2AXT5</accession>
<dbReference type="Pfam" id="PF11288">
    <property type="entry name" value="DUF3089"/>
    <property type="match status" value="1"/>
</dbReference>
<dbReference type="Proteomes" id="UP000228945">
    <property type="component" value="Chromosome"/>
</dbReference>
<dbReference type="EMBL" id="CP024201">
    <property type="protein sequence ID" value="ATQ42826.1"/>
    <property type="molecule type" value="Genomic_DNA"/>
</dbReference>
<dbReference type="OrthoDB" id="9794645at2"/>
<protein>
    <recommendedName>
        <fullName evidence="3">DUF3089 domain-containing protein</fullName>
    </recommendedName>
</protein>
<gene>
    <name evidence="1" type="ORF">CSW64_10605</name>
</gene>
<evidence type="ECO:0000313" key="1">
    <source>
        <dbReference type="EMBL" id="ATQ42826.1"/>
    </source>
</evidence>
<name>A0A2D2AXT5_9CAUL</name>
<evidence type="ECO:0008006" key="3">
    <source>
        <dbReference type="Google" id="ProtNLM"/>
    </source>
</evidence>
<dbReference type="AlphaFoldDB" id="A0A2D2AXT5"/>
<dbReference type="RefSeq" id="WP_099622079.1">
    <property type="nucleotide sequence ID" value="NZ_CP024201.1"/>
</dbReference>
<evidence type="ECO:0000313" key="2">
    <source>
        <dbReference type="Proteomes" id="UP000228945"/>
    </source>
</evidence>
<dbReference type="Gene3D" id="3.40.50.1820">
    <property type="entry name" value="alpha/beta hydrolase"/>
    <property type="match status" value="1"/>
</dbReference>
<dbReference type="InterPro" id="IPR021440">
    <property type="entry name" value="DUF3089"/>
</dbReference>
<reference evidence="1 2" key="1">
    <citation type="submission" date="2017-10" db="EMBL/GenBank/DDBJ databases">
        <title>Genome sequence of Caulobacter mirabilis FWC38.</title>
        <authorList>
            <person name="Fiebig A."/>
            <person name="Crosson S."/>
        </authorList>
    </citation>
    <scope>NUCLEOTIDE SEQUENCE [LARGE SCALE GENOMIC DNA]</scope>
    <source>
        <strain evidence="1 2">FWC 38</strain>
    </source>
</reference>
<proteinExistence type="predicted"/>
<keyword evidence="2" id="KW-1185">Reference proteome</keyword>